<protein>
    <submittedName>
        <fullName evidence="3">Uncharacterized protein</fullName>
    </submittedName>
</protein>
<evidence type="ECO:0000313" key="4">
    <source>
        <dbReference type="Proteomes" id="UP000664169"/>
    </source>
</evidence>
<evidence type="ECO:0000313" key="3">
    <source>
        <dbReference type="EMBL" id="CAF9916184.1"/>
    </source>
</evidence>
<keyword evidence="2" id="KW-0732">Signal</keyword>
<dbReference type="EMBL" id="CAJPDQ010000011">
    <property type="protein sequence ID" value="CAF9916184.1"/>
    <property type="molecule type" value="Genomic_DNA"/>
</dbReference>
<feature type="region of interest" description="Disordered" evidence="1">
    <location>
        <begin position="166"/>
        <end position="254"/>
    </location>
</feature>
<feature type="compositionally biased region" description="Polar residues" evidence="1">
    <location>
        <begin position="223"/>
        <end position="244"/>
    </location>
</feature>
<organism evidence="3 4">
    <name type="scientific">Gomphillus americanus</name>
    <dbReference type="NCBI Taxonomy" id="1940652"/>
    <lineage>
        <taxon>Eukaryota</taxon>
        <taxon>Fungi</taxon>
        <taxon>Dikarya</taxon>
        <taxon>Ascomycota</taxon>
        <taxon>Pezizomycotina</taxon>
        <taxon>Lecanoromycetes</taxon>
        <taxon>OSLEUM clade</taxon>
        <taxon>Ostropomycetidae</taxon>
        <taxon>Ostropales</taxon>
        <taxon>Graphidaceae</taxon>
        <taxon>Gomphilloideae</taxon>
        <taxon>Gomphillus</taxon>
    </lineage>
</organism>
<accession>A0A8H3F358</accession>
<proteinExistence type="predicted"/>
<feature type="region of interest" description="Disordered" evidence="1">
    <location>
        <begin position="30"/>
        <end position="153"/>
    </location>
</feature>
<reference evidence="3" key="1">
    <citation type="submission" date="2021-03" db="EMBL/GenBank/DDBJ databases">
        <authorList>
            <person name="Tagirdzhanova G."/>
        </authorList>
    </citation>
    <scope>NUCLEOTIDE SEQUENCE</scope>
</reference>
<sequence length="505" mass="52974">MGTMKFLVLGISLLSISVLTAENNHILRGRDSRAEPRNTRKGLSLLPRGTVQSTLAQESTPTRSPTTSQPPSPRPAGGGIGASFNPAAEPRPPGRGSKSIDQTRPAGDSRRRLEPLSPRITTTDSRARERGSVPIDQNRPAQNPRPRVEPLSPKLAAAVNKMPKLEGNGIETMPPSPFTIPSGARKNPLLARPVLGSPPRSPRGSPMQSQLNTVELDSPPGTPRSSQKGNLDSTIFDTPASILSGSPRRGDQTGRTSFAFESAQPSSSNQQRLNTPEMELPHSFIPLGTKRSGSPKAATLPGTPPPGTLRSTLPGSPTNRHGDASSDPPSRMPPNLARVTPTHSGHLPPTAEHRNRWRGWADQVASGLGAQAYYGESNPGAISTLAASGVAAALTVGGVALSATHVAGHAVAGPLVVASGVSGALAAQVYGHVNNVRNHANTLQLNMDQLRDRGRQTSSSIARGTSNTFRAPMRSIAASGRALSNQLRAISSVPADMHTMASLRR</sequence>
<feature type="region of interest" description="Disordered" evidence="1">
    <location>
        <begin position="282"/>
        <end position="353"/>
    </location>
</feature>
<gene>
    <name evidence="3" type="ORF">GOMPHAMPRED_000921</name>
</gene>
<feature type="chain" id="PRO_5034964904" evidence="2">
    <location>
        <begin position="22"/>
        <end position="505"/>
    </location>
</feature>
<dbReference type="AlphaFoldDB" id="A0A8H3F358"/>
<comment type="caution">
    <text evidence="3">The sequence shown here is derived from an EMBL/GenBank/DDBJ whole genome shotgun (WGS) entry which is preliminary data.</text>
</comment>
<evidence type="ECO:0000256" key="2">
    <source>
        <dbReference type="SAM" id="SignalP"/>
    </source>
</evidence>
<evidence type="ECO:0000256" key="1">
    <source>
        <dbReference type="SAM" id="MobiDB-lite"/>
    </source>
</evidence>
<dbReference type="Proteomes" id="UP000664169">
    <property type="component" value="Unassembled WGS sequence"/>
</dbReference>
<keyword evidence="4" id="KW-1185">Reference proteome</keyword>
<feature type="signal peptide" evidence="2">
    <location>
        <begin position="1"/>
        <end position="21"/>
    </location>
</feature>
<name>A0A8H3F358_9LECA</name>